<keyword evidence="4" id="KW-0067">ATP-binding</keyword>
<dbReference type="InterPro" id="IPR027417">
    <property type="entry name" value="P-loop_NTPase"/>
</dbReference>
<evidence type="ECO:0000259" key="5">
    <source>
        <dbReference type="Pfam" id="PF13361"/>
    </source>
</evidence>
<dbReference type="Pfam" id="PF13361">
    <property type="entry name" value="UvrD_C"/>
    <property type="match status" value="1"/>
</dbReference>
<feature type="non-terminal residue" evidence="6">
    <location>
        <position position="1"/>
    </location>
</feature>
<feature type="domain" description="UvrD-like helicase C-terminal" evidence="5">
    <location>
        <begin position="131"/>
        <end position="201"/>
    </location>
</feature>
<dbReference type="InterPro" id="IPR000212">
    <property type="entry name" value="DNA_helicase_UvrD/REP"/>
</dbReference>
<dbReference type="GO" id="GO:0000725">
    <property type="term" value="P:recombinational repair"/>
    <property type="evidence" value="ECO:0007669"/>
    <property type="project" value="TreeGrafter"/>
</dbReference>
<dbReference type="PANTHER" id="PTHR11070:SF2">
    <property type="entry name" value="ATP-DEPENDENT DNA HELICASE SRS2"/>
    <property type="match status" value="1"/>
</dbReference>
<evidence type="ECO:0000256" key="2">
    <source>
        <dbReference type="ARBA" id="ARBA00022801"/>
    </source>
</evidence>
<dbReference type="InterPro" id="IPR014017">
    <property type="entry name" value="DNA_helicase_UvrD-like_C"/>
</dbReference>
<evidence type="ECO:0000313" key="6">
    <source>
        <dbReference type="EMBL" id="SVE41451.1"/>
    </source>
</evidence>
<keyword evidence="3" id="KW-0347">Helicase</keyword>
<dbReference type="GO" id="GO:0016787">
    <property type="term" value="F:hydrolase activity"/>
    <property type="evidence" value="ECO:0007669"/>
    <property type="project" value="UniProtKB-KW"/>
</dbReference>
<reference evidence="6" key="1">
    <citation type="submission" date="2018-05" db="EMBL/GenBank/DDBJ databases">
        <authorList>
            <person name="Lanie J.A."/>
            <person name="Ng W.-L."/>
            <person name="Kazmierczak K.M."/>
            <person name="Andrzejewski T.M."/>
            <person name="Davidsen T.M."/>
            <person name="Wayne K.J."/>
            <person name="Tettelin H."/>
            <person name="Glass J.I."/>
            <person name="Rusch D."/>
            <person name="Podicherti R."/>
            <person name="Tsui H.-C.T."/>
            <person name="Winkler M.E."/>
        </authorList>
    </citation>
    <scope>NUCLEOTIDE SEQUENCE</scope>
</reference>
<evidence type="ECO:0000256" key="1">
    <source>
        <dbReference type="ARBA" id="ARBA00022741"/>
    </source>
</evidence>
<sequence>RLFQRFEELFDEPVTYEVTTNYRSATTIVRTANALMSGVASPGPRGVPATDRPGRVSVWRLDHFEAASVEEMRHGGDSLTPAVLRLVNFQLVNGRKPVLLSRTNNVPHGGGELNEFLDQIRAFLPPEKRGLVSASTTHRYKGLESDAVIVVDALDRRYPLIHPDWKFQRVFGDTETQIEAEERRLFYVALTRATDSLDLITGEEDEQSPFLDALVTQVEWASWDDVPPVPSVDGAP</sequence>
<keyword evidence="1" id="KW-0547">Nucleotide-binding</keyword>
<accession>A0A383DAT8</accession>
<dbReference type="PANTHER" id="PTHR11070">
    <property type="entry name" value="UVRD / RECB / PCRA DNA HELICASE FAMILY MEMBER"/>
    <property type="match status" value="1"/>
</dbReference>
<evidence type="ECO:0000256" key="4">
    <source>
        <dbReference type="ARBA" id="ARBA00022840"/>
    </source>
</evidence>
<gene>
    <name evidence="6" type="ORF">METZ01_LOCUS494305</name>
</gene>
<feature type="non-terminal residue" evidence="6">
    <location>
        <position position="236"/>
    </location>
</feature>
<protein>
    <recommendedName>
        <fullName evidence="5">UvrD-like helicase C-terminal domain-containing protein</fullName>
    </recommendedName>
</protein>
<dbReference type="EMBL" id="UINC01215660">
    <property type="protein sequence ID" value="SVE41451.1"/>
    <property type="molecule type" value="Genomic_DNA"/>
</dbReference>
<dbReference type="GO" id="GO:0003677">
    <property type="term" value="F:DNA binding"/>
    <property type="evidence" value="ECO:0007669"/>
    <property type="project" value="InterPro"/>
</dbReference>
<dbReference type="SUPFAM" id="SSF52540">
    <property type="entry name" value="P-loop containing nucleoside triphosphate hydrolases"/>
    <property type="match status" value="1"/>
</dbReference>
<keyword evidence="2" id="KW-0378">Hydrolase</keyword>
<dbReference type="AlphaFoldDB" id="A0A383DAT8"/>
<name>A0A383DAT8_9ZZZZ</name>
<dbReference type="GO" id="GO:0005524">
    <property type="term" value="F:ATP binding"/>
    <property type="evidence" value="ECO:0007669"/>
    <property type="project" value="UniProtKB-KW"/>
</dbReference>
<dbReference type="Gene3D" id="3.40.50.300">
    <property type="entry name" value="P-loop containing nucleotide triphosphate hydrolases"/>
    <property type="match status" value="1"/>
</dbReference>
<dbReference type="GO" id="GO:0043138">
    <property type="term" value="F:3'-5' DNA helicase activity"/>
    <property type="evidence" value="ECO:0007669"/>
    <property type="project" value="TreeGrafter"/>
</dbReference>
<proteinExistence type="predicted"/>
<organism evidence="6">
    <name type="scientific">marine metagenome</name>
    <dbReference type="NCBI Taxonomy" id="408172"/>
    <lineage>
        <taxon>unclassified sequences</taxon>
        <taxon>metagenomes</taxon>
        <taxon>ecological metagenomes</taxon>
    </lineage>
</organism>
<evidence type="ECO:0000256" key="3">
    <source>
        <dbReference type="ARBA" id="ARBA00022806"/>
    </source>
</evidence>